<dbReference type="SUPFAM" id="SSF81665">
    <property type="entry name" value="Calcium ATPase, transmembrane domain M"/>
    <property type="match status" value="2"/>
</dbReference>
<evidence type="ECO:0000256" key="6">
    <source>
        <dbReference type="ARBA" id="ARBA00022967"/>
    </source>
</evidence>
<dbReference type="Gene3D" id="3.40.50.1000">
    <property type="entry name" value="HAD superfamily/HAD-like"/>
    <property type="match status" value="1"/>
</dbReference>
<evidence type="ECO:0000256" key="1">
    <source>
        <dbReference type="ARBA" id="ARBA00004651"/>
    </source>
</evidence>
<keyword evidence="8" id="KW-0406">Ion transport</keyword>
<dbReference type="GO" id="GO:0005886">
    <property type="term" value="C:plasma membrane"/>
    <property type="evidence" value="ECO:0007669"/>
    <property type="project" value="UniProtKB-SubCell"/>
</dbReference>
<reference evidence="13" key="1">
    <citation type="submission" date="2021-02" db="EMBL/GenBank/DDBJ databases">
        <title>First Annotated Genome of the Yellow-green Alga Tribonema minus.</title>
        <authorList>
            <person name="Mahan K.M."/>
        </authorList>
    </citation>
    <scope>NUCLEOTIDE SEQUENCE</scope>
    <source>
        <strain evidence="13">UTEX B ZZ1240</strain>
    </source>
</reference>
<dbReference type="SFLD" id="SFLDG00002">
    <property type="entry name" value="C1.7:_P-type_atpase_like"/>
    <property type="match status" value="1"/>
</dbReference>
<dbReference type="InterPro" id="IPR036412">
    <property type="entry name" value="HAD-like_sf"/>
</dbReference>
<dbReference type="InterPro" id="IPR050510">
    <property type="entry name" value="Cation_transp_ATPase_P-type"/>
</dbReference>
<dbReference type="GO" id="GO:0036376">
    <property type="term" value="P:sodium ion export across plasma membrane"/>
    <property type="evidence" value="ECO:0007669"/>
    <property type="project" value="TreeGrafter"/>
</dbReference>
<dbReference type="Gene3D" id="2.70.150.10">
    <property type="entry name" value="Calcium-transporting ATPase, cytoplasmic transduction domain A"/>
    <property type="match status" value="1"/>
</dbReference>
<gene>
    <name evidence="13" type="ORF">JKP88DRAFT_322651</name>
</gene>
<dbReference type="EMBL" id="JAFCMP010000346">
    <property type="protein sequence ID" value="KAG5180972.1"/>
    <property type="molecule type" value="Genomic_DNA"/>
</dbReference>
<dbReference type="PANTHER" id="PTHR43294:SF21">
    <property type="entry name" value="CATION TRANSPORTING ATPASE"/>
    <property type="match status" value="1"/>
</dbReference>
<feature type="transmembrane region" description="Helical" evidence="11">
    <location>
        <begin position="782"/>
        <end position="805"/>
    </location>
</feature>
<dbReference type="SFLD" id="SFLDF00027">
    <property type="entry name" value="p-type_atpase"/>
    <property type="match status" value="1"/>
</dbReference>
<dbReference type="GO" id="GO:1902600">
    <property type="term" value="P:proton transmembrane transport"/>
    <property type="evidence" value="ECO:0007669"/>
    <property type="project" value="TreeGrafter"/>
</dbReference>
<dbReference type="GO" id="GO:0005524">
    <property type="term" value="F:ATP binding"/>
    <property type="evidence" value="ECO:0007669"/>
    <property type="project" value="UniProtKB-KW"/>
</dbReference>
<keyword evidence="7 11" id="KW-1133">Transmembrane helix</keyword>
<dbReference type="Pfam" id="PF00122">
    <property type="entry name" value="E1-E2_ATPase"/>
    <property type="match status" value="1"/>
</dbReference>
<dbReference type="OrthoDB" id="3352408at2759"/>
<keyword evidence="4" id="KW-0547">Nucleotide-binding</keyword>
<dbReference type="PROSITE" id="PS00154">
    <property type="entry name" value="ATPASE_E1_E2"/>
    <property type="match status" value="1"/>
</dbReference>
<protein>
    <recommendedName>
        <fullName evidence="12">Cation-transporting P-type ATPase N-terminal domain-containing protein</fullName>
    </recommendedName>
</protein>
<evidence type="ECO:0000256" key="3">
    <source>
        <dbReference type="ARBA" id="ARBA00022692"/>
    </source>
</evidence>
<keyword evidence="14" id="KW-1185">Reference proteome</keyword>
<evidence type="ECO:0000313" key="13">
    <source>
        <dbReference type="EMBL" id="KAG5180972.1"/>
    </source>
</evidence>
<dbReference type="Pfam" id="PF00690">
    <property type="entry name" value="Cation_ATPase_N"/>
    <property type="match status" value="1"/>
</dbReference>
<dbReference type="FunFam" id="3.40.50.1000:FF:000083">
    <property type="entry name" value="Sodium/potassium-transporting ATPase subunit alpha"/>
    <property type="match status" value="1"/>
</dbReference>
<keyword evidence="9 11" id="KW-0472">Membrane</keyword>
<feature type="transmembrane region" description="Helical" evidence="11">
    <location>
        <begin position="301"/>
        <end position="321"/>
    </location>
</feature>
<feature type="transmembrane region" description="Helical" evidence="11">
    <location>
        <begin position="1049"/>
        <end position="1067"/>
    </location>
</feature>
<dbReference type="SUPFAM" id="SSF81653">
    <property type="entry name" value="Calcium ATPase, transduction domain A"/>
    <property type="match status" value="1"/>
</dbReference>
<dbReference type="PRINTS" id="PR00119">
    <property type="entry name" value="CATATPASE"/>
</dbReference>
<keyword evidence="2" id="KW-1003">Cell membrane</keyword>
<dbReference type="GO" id="GO:1990573">
    <property type="term" value="P:potassium ion import across plasma membrane"/>
    <property type="evidence" value="ECO:0007669"/>
    <property type="project" value="TreeGrafter"/>
</dbReference>
<comment type="similarity">
    <text evidence="10">Belongs to the cation transport ATPase (P-type) (TC 3.A.3) family.</text>
</comment>
<dbReference type="GO" id="GO:0030007">
    <property type="term" value="P:intracellular potassium ion homeostasis"/>
    <property type="evidence" value="ECO:0007669"/>
    <property type="project" value="TreeGrafter"/>
</dbReference>
<feature type="transmembrane region" description="Helical" evidence="11">
    <location>
        <begin position="333"/>
        <end position="357"/>
    </location>
</feature>
<evidence type="ECO:0000256" key="10">
    <source>
        <dbReference type="ARBA" id="ARBA00038148"/>
    </source>
</evidence>
<keyword evidence="6" id="KW-1278">Translocase</keyword>
<dbReference type="SUPFAM" id="SSF81660">
    <property type="entry name" value="Metal cation-transporting ATPase, ATP-binding domain N"/>
    <property type="match status" value="1"/>
</dbReference>
<comment type="subcellular location">
    <subcellularLocation>
        <location evidence="1">Cell membrane</location>
        <topology evidence="1">Multi-pass membrane protein</topology>
    </subcellularLocation>
</comment>
<evidence type="ECO:0000256" key="8">
    <source>
        <dbReference type="ARBA" id="ARBA00023065"/>
    </source>
</evidence>
<feature type="transmembrane region" description="Helical" evidence="11">
    <location>
        <begin position="912"/>
        <end position="939"/>
    </location>
</feature>
<accession>A0A836CCV5</accession>
<feature type="transmembrane region" description="Helical" evidence="11">
    <location>
        <begin position="983"/>
        <end position="1002"/>
    </location>
</feature>
<dbReference type="Gene3D" id="3.40.1110.10">
    <property type="entry name" value="Calcium-transporting ATPase, cytoplasmic domain N"/>
    <property type="match status" value="1"/>
</dbReference>
<dbReference type="Gene3D" id="1.20.1110.10">
    <property type="entry name" value="Calcium-transporting ATPase, transmembrane domain"/>
    <property type="match status" value="2"/>
</dbReference>
<dbReference type="InterPro" id="IPR001757">
    <property type="entry name" value="P_typ_ATPase"/>
</dbReference>
<sequence>MRMTVDLGEMPDYKSRGRVIAPPRTTVELVEAANEQRVASVQERLEDVDEHTLSIASLAERYGVAIDETVPDKSQGLSSAEAKERITKEGLNCLTPPEAENAFLQFIKLLRDPLTVMLLVTAVLSLVTKAFSPDDWTPIYLGSVLLVVVLANTTVDFVQARKSASMLKSLSNLAPPKALALRDGTTVDVPAQELARGDVVILRAGDKVPADVRLVGCTDMTVDNSNLTGENEPQKRTVSADSMAVLEAENLAFMGTTVVNGRGVGVVIRRGDASILGRIASLAGAPKEEELSPLALEIRSFVIMIALGAFLTAIILFAVSMGMGNDFISSLSLFIGIFVACTPQGLPATVTMLLAFAAKELAKHNVLVKNLHAVDTLGAITLLCSDKTGTLTMNRMTVVSLWEDLKEVIDEDRPIERPLPLCMVLCNSADFVRSDANAALPVETREVLGDATETALLRYVAARISSEEVRTKYATVMEVPFNSDKKWAARIVRQEHETGDYVVYFKGAPERVAKRCATFVREGTALATEGSAEFQDGFKEAYESMAGRGQRVIACAMLKLPRDKYPLGYTFTPTAFPDTDLVFLGLVGLQDPPKPGVAQAVDECNTAGIQVMMITGDHPLTAEAIAREVHIVRGKTRAQAAKELGMSEKDVPADKYDAVVLHGEILTGMDEDQWAQVLSKREVVFARTSPQQKLEIVTRAQAMGHVTAMTGDGVNDSPALRRADMGIAMAITGSEVSREAAALVLLDDNFVSIVEGIRRGRAIFANMKKAIQYTLSHIMGELVPSIILLAAGLPLALNAFLILFLDLGTEIAPALSFAYESPDADAMERKPRRAVRPRDVFIEAREVPVVAMQTSLRIAEGTDDLYPEPPTEPNSLMHWLSMFRMGCKGLVRRFVDWGSNASGDEKLVDWPLLYFAYVQAGIMECLVGYLTYFLVFYWYGVSPASLVNSSPPYFPADKDEDVFTAMDGKQVDADRQDSMLRSAQSAFFFVIVIMQFFTAYILKATDNVLWSRKAWDNKTTYIGMVFSTCIAFICTFIPGIQTILSSNHFPLWALLVPIGGGFVYILVEACRRVVVRRFFANKP</sequence>
<keyword evidence="3 11" id="KW-0812">Transmembrane</keyword>
<evidence type="ECO:0000256" key="9">
    <source>
        <dbReference type="ARBA" id="ARBA00023136"/>
    </source>
</evidence>
<evidence type="ECO:0000256" key="11">
    <source>
        <dbReference type="SAM" id="Phobius"/>
    </source>
</evidence>
<dbReference type="SMART" id="SM00831">
    <property type="entry name" value="Cation_ATPase_N"/>
    <property type="match status" value="1"/>
</dbReference>
<dbReference type="PRINTS" id="PR00121">
    <property type="entry name" value="NAKATPASE"/>
</dbReference>
<name>A0A836CCV5_9STRA</name>
<dbReference type="InterPro" id="IPR059000">
    <property type="entry name" value="ATPase_P-type_domA"/>
</dbReference>
<dbReference type="Proteomes" id="UP000664859">
    <property type="component" value="Unassembled WGS sequence"/>
</dbReference>
<keyword evidence="5" id="KW-0067">ATP-binding</keyword>
<dbReference type="InterPro" id="IPR023214">
    <property type="entry name" value="HAD_sf"/>
</dbReference>
<evidence type="ECO:0000256" key="5">
    <source>
        <dbReference type="ARBA" id="ARBA00022840"/>
    </source>
</evidence>
<dbReference type="InterPro" id="IPR006068">
    <property type="entry name" value="ATPase_P-typ_cation-transptr_C"/>
</dbReference>
<dbReference type="InterPro" id="IPR004014">
    <property type="entry name" value="ATPase_P-typ_cation-transptr_N"/>
</dbReference>
<dbReference type="InterPro" id="IPR008250">
    <property type="entry name" value="ATPase_P-typ_transduc_dom_A_sf"/>
</dbReference>
<organism evidence="13 14">
    <name type="scientific">Tribonema minus</name>
    <dbReference type="NCBI Taxonomy" id="303371"/>
    <lineage>
        <taxon>Eukaryota</taxon>
        <taxon>Sar</taxon>
        <taxon>Stramenopiles</taxon>
        <taxon>Ochrophyta</taxon>
        <taxon>PX clade</taxon>
        <taxon>Xanthophyceae</taxon>
        <taxon>Tribonematales</taxon>
        <taxon>Tribonemataceae</taxon>
        <taxon>Tribonema</taxon>
    </lineage>
</organism>
<evidence type="ECO:0000259" key="12">
    <source>
        <dbReference type="SMART" id="SM00831"/>
    </source>
</evidence>
<evidence type="ECO:0000256" key="2">
    <source>
        <dbReference type="ARBA" id="ARBA00022475"/>
    </source>
</evidence>
<comment type="caution">
    <text evidence="13">The sequence shown here is derived from an EMBL/GenBank/DDBJ whole genome shotgun (WGS) entry which is preliminary data.</text>
</comment>
<evidence type="ECO:0000313" key="14">
    <source>
        <dbReference type="Proteomes" id="UP000664859"/>
    </source>
</evidence>
<dbReference type="PANTHER" id="PTHR43294">
    <property type="entry name" value="SODIUM/POTASSIUM-TRANSPORTING ATPASE SUBUNIT ALPHA"/>
    <property type="match status" value="1"/>
</dbReference>
<dbReference type="GO" id="GO:0016887">
    <property type="term" value="F:ATP hydrolysis activity"/>
    <property type="evidence" value="ECO:0007669"/>
    <property type="project" value="InterPro"/>
</dbReference>
<dbReference type="Pfam" id="PF00689">
    <property type="entry name" value="Cation_ATPase_C"/>
    <property type="match status" value="2"/>
</dbReference>
<dbReference type="InterPro" id="IPR023298">
    <property type="entry name" value="ATPase_P-typ_TM_dom_sf"/>
</dbReference>
<dbReference type="NCBIfam" id="TIGR01494">
    <property type="entry name" value="ATPase_P-type"/>
    <property type="match status" value="2"/>
</dbReference>
<dbReference type="GO" id="GO:0005391">
    <property type="term" value="F:P-type sodium:potassium-exchanging transporter activity"/>
    <property type="evidence" value="ECO:0007669"/>
    <property type="project" value="TreeGrafter"/>
</dbReference>
<dbReference type="SFLD" id="SFLDS00003">
    <property type="entry name" value="Haloacid_Dehalogenase"/>
    <property type="match status" value="1"/>
</dbReference>
<evidence type="ECO:0000256" key="4">
    <source>
        <dbReference type="ARBA" id="ARBA00022741"/>
    </source>
</evidence>
<feature type="transmembrane region" description="Helical" evidence="11">
    <location>
        <begin position="1022"/>
        <end position="1043"/>
    </location>
</feature>
<dbReference type="GO" id="GO:0006883">
    <property type="term" value="P:intracellular sodium ion homeostasis"/>
    <property type="evidence" value="ECO:0007669"/>
    <property type="project" value="TreeGrafter"/>
</dbReference>
<dbReference type="Pfam" id="PF13246">
    <property type="entry name" value="Cation_ATPase"/>
    <property type="match status" value="1"/>
</dbReference>
<keyword evidence="8" id="KW-0813">Transport</keyword>
<dbReference type="InterPro" id="IPR044492">
    <property type="entry name" value="P_typ_ATPase_HD_dom"/>
</dbReference>
<evidence type="ECO:0000256" key="7">
    <source>
        <dbReference type="ARBA" id="ARBA00022989"/>
    </source>
</evidence>
<feature type="domain" description="Cation-transporting P-type ATPase N-terminal" evidence="12">
    <location>
        <begin position="49"/>
        <end position="130"/>
    </location>
</feature>
<dbReference type="InterPro" id="IPR023299">
    <property type="entry name" value="ATPase_P-typ_cyto_dom_N"/>
</dbReference>
<proteinExistence type="inferred from homology"/>
<dbReference type="SUPFAM" id="SSF56784">
    <property type="entry name" value="HAD-like"/>
    <property type="match status" value="1"/>
</dbReference>
<dbReference type="InterPro" id="IPR018303">
    <property type="entry name" value="ATPase_P-typ_P_site"/>
</dbReference>
<dbReference type="AlphaFoldDB" id="A0A836CCV5"/>